<dbReference type="EMBL" id="BMQC01000002">
    <property type="protein sequence ID" value="GGK19752.1"/>
    <property type="molecule type" value="Genomic_DNA"/>
</dbReference>
<accession>A0A8J3BME8</accession>
<evidence type="ECO:0000313" key="2">
    <source>
        <dbReference type="EMBL" id="GGK19752.1"/>
    </source>
</evidence>
<reference evidence="2" key="2">
    <citation type="submission" date="2020-09" db="EMBL/GenBank/DDBJ databases">
        <authorList>
            <person name="Sun Q."/>
            <person name="Ohkuma M."/>
        </authorList>
    </citation>
    <scope>NUCLEOTIDE SEQUENCE</scope>
    <source>
        <strain evidence="2">JCM 3091</strain>
    </source>
</reference>
<protein>
    <submittedName>
        <fullName evidence="2">Uncharacterized protein</fullName>
    </submittedName>
</protein>
<keyword evidence="1" id="KW-1133">Transmembrane helix</keyword>
<comment type="caution">
    <text evidence="2">The sequence shown here is derived from an EMBL/GenBank/DDBJ whole genome shotgun (WGS) entry which is preliminary data.</text>
</comment>
<gene>
    <name evidence="2" type="ORF">GCM10010124_10440</name>
</gene>
<evidence type="ECO:0000313" key="3">
    <source>
        <dbReference type="Proteomes" id="UP000662200"/>
    </source>
</evidence>
<dbReference type="Proteomes" id="UP000662200">
    <property type="component" value="Unassembled WGS sequence"/>
</dbReference>
<keyword evidence="1" id="KW-0812">Transmembrane</keyword>
<keyword evidence="3" id="KW-1185">Reference proteome</keyword>
<feature type="transmembrane region" description="Helical" evidence="1">
    <location>
        <begin position="167"/>
        <end position="189"/>
    </location>
</feature>
<name>A0A8J3BME8_9ACTN</name>
<feature type="transmembrane region" description="Helical" evidence="1">
    <location>
        <begin position="107"/>
        <end position="128"/>
    </location>
</feature>
<reference evidence="2" key="1">
    <citation type="journal article" date="2014" name="Int. J. Syst. Evol. Microbiol.">
        <title>Complete genome sequence of Corynebacterium casei LMG S-19264T (=DSM 44701T), isolated from a smear-ripened cheese.</title>
        <authorList>
            <consortium name="US DOE Joint Genome Institute (JGI-PGF)"/>
            <person name="Walter F."/>
            <person name="Albersmeier A."/>
            <person name="Kalinowski J."/>
            <person name="Ruckert C."/>
        </authorList>
    </citation>
    <scope>NUCLEOTIDE SEQUENCE</scope>
    <source>
        <strain evidence="2">JCM 3091</strain>
    </source>
</reference>
<keyword evidence="1" id="KW-0472">Membrane</keyword>
<organism evidence="2 3">
    <name type="scientific">Pilimelia terevasa</name>
    <dbReference type="NCBI Taxonomy" id="53372"/>
    <lineage>
        <taxon>Bacteria</taxon>
        <taxon>Bacillati</taxon>
        <taxon>Actinomycetota</taxon>
        <taxon>Actinomycetes</taxon>
        <taxon>Micromonosporales</taxon>
        <taxon>Micromonosporaceae</taxon>
        <taxon>Pilimelia</taxon>
    </lineage>
</organism>
<proteinExistence type="predicted"/>
<dbReference type="AlphaFoldDB" id="A0A8J3BME8"/>
<sequence length="236" mass="26517">MVLHVGANDRSIDDVKELISEWSRKLARLLVVLAKLTAFGIDALLNATLEARKLVEYLPVHWHARAALGLPEFEGSVNYESAPVVSAKVMKQLPLIREDTKRERDEFWLFFNLLFGAIVLLAGAAIYFRDDLAVWNILHWPKHGSLLERSETWAASGASAIGLGGPIVFATSLLGAAVFVALVLKYLIIATHQSWRFYRKATERQVSPLVRDAINEHVNETHPHDLLVVWVCCTNW</sequence>
<evidence type="ECO:0000256" key="1">
    <source>
        <dbReference type="SAM" id="Phobius"/>
    </source>
</evidence>